<dbReference type="GO" id="GO:0006820">
    <property type="term" value="P:monoatomic anion transport"/>
    <property type="evidence" value="ECO:0007669"/>
    <property type="project" value="InterPro"/>
</dbReference>
<feature type="transmembrane region" description="Helical" evidence="5">
    <location>
        <begin position="183"/>
        <end position="201"/>
    </location>
</feature>
<feature type="domain" description="Bicarbonate transporter-like transmembrane" evidence="6">
    <location>
        <begin position="7"/>
        <end position="237"/>
    </location>
</feature>
<dbReference type="Pfam" id="PF00955">
    <property type="entry name" value="HCO3_cotransp"/>
    <property type="match status" value="1"/>
</dbReference>
<keyword evidence="2 5" id="KW-0812">Transmembrane</keyword>
<name>A0A0H3YEX0_SCHMD</name>
<organism evidence="7">
    <name type="scientific">Schmidtea mediterranea</name>
    <name type="common">Freshwater planarian flatworm</name>
    <dbReference type="NCBI Taxonomy" id="79327"/>
    <lineage>
        <taxon>Eukaryota</taxon>
        <taxon>Metazoa</taxon>
        <taxon>Spiralia</taxon>
        <taxon>Lophotrochozoa</taxon>
        <taxon>Platyhelminthes</taxon>
        <taxon>Rhabditophora</taxon>
        <taxon>Seriata</taxon>
        <taxon>Tricladida</taxon>
        <taxon>Continenticola</taxon>
        <taxon>Geoplanoidea</taxon>
        <taxon>Dugesiidae</taxon>
        <taxon>Schmidtea</taxon>
    </lineage>
</organism>
<feature type="transmembrane region" description="Helical" evidence="5">
    <location>
        <begin position="57"/>
        <end position="77"/>
    </location>
</feature>
<evidence type="ECO:0000256" key="3">
    <source>
        <dbReference type="ARBA" id="ARBA00022989"/>
    </source>
</evidence>
<dbReference type="EMBL" id="KT163465">
    <property type="protein sequence ID" value="AKN21415.1"/>
    <property type="molecule type" value="mRNA"/>
</dbReference>
<proteinExistence type="evidence at transcript level"/>
<dbReference type="InterPro" id="IPR011531">
    <property type="entry name" value="HCO3_transpt-like_TM_dom"/>
</dbReference>
<evidence type="ECO:0000313" key="7">
    <source>
        <dbReference type="EMBL" id="AKN21415.1"/>
    </source>
</evidence>
<reference evidence="7" key="1">
    <citation type="journal article" date="2015" name="Elife">
        <title>Stem cells and fluid flow drive cyst formation in an invertebrate excretory organ.</title>
        <authorList>
            <person name="Thi-Kim Vu H."/>
            <person name="Rink J.C."/>
            <person name="McKinney S.A."/>
            <person name="McClain M."/>
            <person name="Lakshmanaperumal N."/>
            <person name="Alexander R."/>
            <person name="Sanchez Alvarado A."/>
        </authorList>
    </citation>
    <scope>NUCLEOTIDE SEQUENCE</scope>
</reference>
<evidence type="ECO:0000256" key="2">
    <source>
        <dbReference type="ARBA" id="ARBA00022692"/>
    </source>
</evidence>
<gene>
    <name evidence="7" type="primary">slc4a-10</name>
</gene>
<evidence type="ECO:0000256" key="4">
    <source>
        <dbReference type="ARBA" id="ARBA00023136"/>
    </source>
</evidence>
<feature type="transmembrane region" description="Helical" evidence="5">
    <location>
        <begin position="12"/>
        <end position="30"/>
    </location>
</feature>
<dbReference type="PANTHER" id="PTHR11453:SF127">
    <property type="entry name" value="SOLUTE CARRIER FAMILY 4 MEMBER 11"/>
    <property type="match status" value="1"/>
</dbReference>
<evidence type="ECO:0000256" key="5">
    <source>
        <dbReference type="SAM" id="Phobius"/>
    </source>
</evidence>
<dbReference type="AlphaFoldDB" id="A0A0H3YEX0"/>
<feature type="transmembrane region" description="Helical" evidence="5">
    <location>
        <begin position="133"/>
        <end position="151"/>
    </location>
</feature>
<evidence type="ECO:0000259" key="6">
    <source>
        <dbReference type="Pfam" id="PF00955"/>
    </source>
</evidence>
<protein>
    <submittedName>
        <fullName evidence="7">Slc4a-10</fullName>
    </submittedName>
</protein>
<feature type="non-terminal residue" evidence="7">
    <location>
        <position position="237"/>
    </location>
</feature>
<keyword evidence="4 5" id="KW-0472">Membrane</keyword>
<sequence>FRSHSITNVSTQTLAMSFALAIPISFVFFFDQNITNSAINRAAHKSFRKKPTPNYDLLVVSLINCILSICGLPWIHGSLVHSRLYMKAFCDNETKLEINNEKMGSFQQIRLSSFFAHLLIGVSVWSVPFIFDYVPVSVLDGIFVYSAVVGLKDNQLFERIMLLVTEQAAYPPSHYLKRVPQRIVHIFTLIQVIQIILMFISGFCLPLYIRISFPLFLLLQIPIRLKILPKIIQKSYL</sequence>
<dbReference type="GO" id="GO:0005452">
    <property type="term" value="F:solute:inorganic anion antiporter activity"/>
    <property type="evidence" value="ECO:0007669"/>
    <property type="project" value="InterPro"/>
</dbReference>
<dbReference type="InterPro" id="IPR003020">
    <property type="entry name" value="HCO3_transpt_euk"/>
</dbReference>
<dbReference type="GO" id="GO:0016323">
    <property type="term" value="C:basolateral plasma membrane"/>
    <property type="evidence" value="ECO:0007669"/>
    <property type="project" value="TreeGrafter"/>
</dbReference>
<keyword evidence="3 5" id="KW-1133">Transmembrane helix</keyword>
<comment type="subcellular location">
    <subcellularLocation>
        <location evidence="1">Membrane</location>
        <topology evidence="1">Multi-pass membrane protein</topology>
    </subcellularLocation>
</comment>
<feature type="non-terminal residue" evidence="7">
    <location>
        <position position="1"/>
    </location>
</feature>
<dbReference type="PANTHER" id="PTHR11453">
    <property type="entry name" value="ANION EXCHANGE PROTEIN"/>
    <property type="match status" value="1"/>
</dbReference>
<dbReference type="GO" id="GO:0050801">
    <property type="term" value="P:monoatomic ion homeostasis"/>
    <property type="evidence" value="ECO:0007669"/>
    <property type="project" value="TreeGrafter"/>
</dbReference>
<evidence type="ECO:0000256" key="1">
    <source>
        <dbReference type="ARBA" id="ARBA00004141"/>
    </source>
</evidence>
<accession>A0A0H3YEX0</accession>